<comment type="caution">
    <text evidence="2">The sequence shown here is derived from an EMBL/GenBank/DDBJ whole genome shotgun (WGS) entry which is preliminary data.</text>
</comment>
<proteinExistence type="predicted"/>
<dbReference type="Pfam" id="PF19515">
    <property type="entry name" value="DUF6048"/>
    <property type="match status" value="1"/>
</dbReference>
<reference evidence="2" key="1">
    <citation type="submission" date="2020-10" db="EMBL/GenBank/DDBJ databases">
        <authorList>
            <person name="Gilroy R."/>
        </authorList>
    </citation>
    <scope>NUCLEOTIDE SEQUENCE</scope>
    <source>
        <strain evidence="2">G3-4614</strain>
    </source>
</reference>
<evidence type="ECO:0000256" key="1">
    <source>
        <dbReference type="SAM" id="SignalP"/>
    </source>
</evidence>
<evidence type="ECO:0000313" key="2">
    <source>
        <dbReference type="EMBL" id="MBO8438940.1"/>
    </source>
</evidence>
<reference evidence="2" key="2">
    <citation type="journal article" date="2021" name="PeerJ">
        <title>Extensive microbial diversity within the chicken gut microbiome revealed by metagenomics and culture.</title>
        <authorList>
            <person name="Gilroy R."/>
            <person name="Ravi A."/>
            <person name="Getino M."/>
            <person name="Pursley I."/>
            <person name="Horton D.L."/>
            <person name="Alikhan N.F."/>
            <person name="Baker D."/>
            <person name="Gharbi K."/>
            <person name="Hall N."/>
            <person name="Watson M."/>
            <person name="Adriaenssens E.M."/>
            <person name="Foster-Nyarko E."/>
            <person name="Jarju S."/>
            <person name="Secka A."/>
            <person name="Antonio M."/>
            <person name="Oren A."/>
            <person name="Chaudhuri R.R."/>
            <person name="La Ragione R."/>
            <person name="Hildebrand F."/>
            <person name="Pallen M.J."/>
        </authorList>
    </citation>
    <scope>NUCLEOTIDE SEQUENCE</scope>
    <source>
        <strain evidence="2">G3-4614</strain>
    </source>
</reference>
<feature type="signal peptide" evidence="1">
    <location>
        <begin position="1"/>
        <end position="21"/>
    </location>
</feature>
<organism evidence="2 3">
    <name type="scientific">Candidatus Caccoplasma merdipullorum</name>
    <dbReference type="NCBI Taxonomy" id="2840718"/>
    <lineage>
        <taxon>Bacteria</taxon>
        <taxon>Pseudomonadati</taxon>
        <taxon>Bacteroidota</taxon>
        <taxon>Bacteroidia</taxon>
        <taxon>Bacteroidales</taxon>
        <taxon>Bacteroidaceae</taxon>
        <taxon>Bacteroidaceae incertae sedis</taxon>
        <taxon>Candidatus Caccoplasma</taxon>
    </lineage>
</organism>
<protein>
    <recommendedName>
        <fullName evidence="4">Outer membrane protein beta-barrel domain-containing protein</fullName>
    </recommendedName>
</protein>
<accession>A0A9D9E6Q9</accession>
<evidence type="ECO:0008006" key="4">
    <source>
        <dbReference type="Google" id="ProtNLM"/>
    </source>
</evidence>
<dbReference type="AlphaFoldDB" id="A0A9D9E6Q9"/>
<dbReference type="InterPro" id="IPR046111">
    <property type="entry name" value="DUF6048"/>
</dbReference>
<evidence type="ECO:0000313" key="3">
    <source>
        <dbReference type="Proteomes" id="UP000823636"/>
    </source>
</evidence>
<feature type="chain" id="PRO_5039261287" description="Outer membrane protein beta-barrel domain-containing protein" evidence="1">
    <location>
        <begin position="22"/>
        <end position="243"/>
    </location>
</feature>
<dbReference type="Proteomes" id="UP000823636">
    <property type="component" value="Unassembled WGS sequence"/>
</dbReference>
<gene>
    <name evidence="2" type="ORF">IAC54_08625</name>
</gene>
<sequence>MRRKINLILLLVALFSLSAEAKRTVVNEQGDTVKYLYPKFNGITVNVDLFSPLSNVFGQKYGNYEMSLDAGFYNRFYPIYEVGVCYGNDTPNDYNYTYHVEPSFYNRIGLNYNIMYNKNIPGMLFVGLRYGLSVAKYDIRNVSINSSYWDDRQTGLTINGGRSVAHWGEILLGLQMNAYRGFMIGWSVRYKILFAASQNGNAKPWIIPGFGKRNNPLGVTFTVGYRITPKKKALPSVADETDK</sequence>
<dbReference type="EMBL" id="JADIMW010000085">
    <property type="protein sequence ID" value="MBO8438940.1"/>
    <property type="molecule type" value="Genomic_DNA"/>
</dbReference>
<name>A0A9D9E6Q9_9BACT</name>
<keyword evidence="1" id="KW-0732">Signal</keyword>